<dbReference type="SMART" id="SM00710">
    <property type="entry name" value="PbH1"/>
    <property type="match status" value="5"/>
</dbReference>
<proteinExistence type="predicted"/>
<evidence type="ECO:0000256" key="7">
    <source>
        <dbReference type="ARBA" id="ARBA00023237"/>
    </source>
</evidence>
<dbReference type="InterPro" id="IPR011050">
    <property type="entry name" value="Pectin_lyase_fold/virulence"/>
</dbReference>
<keyword evidence="5" id="KW-0732">Signal</keyword>
<dbReference type="PANTHER" id="PTHR11319:SF35">
    <property type="entry name" value="OUTER MEMBRANE PROTEIN PMPC-RELATED"/>
    <property type="match status" value="1"/>
</dbReference>
<evidence type="ECO:0008006" key="10">
    <source>
        <dbReference type="Google" id="ProtNLM"/>
    </source>
</evidence>
<dbReference type="EMBL" id="BQXS01000605">
    <property type="protein sequence ID" value="GKT29009.1"/>
    <property type="molecule type" value="Genomic_DNA"/>
</dbReference>
<feature type="non-terminal residue" evidence="8">
    <location>
        <position position="429"/>
    </location>
</feature>
<dbReference type="Pfam" id="PF02415">
    <property type="entry name" value="Chlam_PMP"/>
    <property type="match status" value="2"/>
</dbReference>
<dbReference type="PANTHER" id="PTHR11319">
    <property type="entry name" value="G PROTEIN-COUPLED RECEPTOR-RELATED"/>
    <property type="match status" value="1"/>
</dbReference>
<protein>
    <recommendedName>
        <fullName evidence="10">Polymorphic outer membrane protein</fullName>
    </recommendedName>
</protein>
<keyword evidence="4" id="KW-0964">Secreted</keyword>
<gene>
    <name evidence="8" type="ORF">ADUPG1_000992</name>
</gene>
<dbReference type="NCBIfam" id="TIGR01376">
    <property type="entry name" value="POMP_repeat"/>
    <property type="match status" value="1"/>
</dbReference>
<evidence type="ECO:0000256" key="6">
    <source>
        <dbReference type="ARBA" id="ARBA00023136"/>
    </source>
</evidence>
<comment type="caution">
    <text evidence="8">The sequence shown here is derived from an EMBL/GenBank/DDBJ whole genome shotgun (WGS) entry which is preliminary data.</text>
</comment>
<evidence type="ECO:0000313" key="9">
    <source>
        <dbReference type="Proteomes" id="UP001057375"/>
    </source>
</evidence>
<dbReference type="SUPFAM" id="SSF51126">
    <property type="entry name" value="Pectin lyase-like"/>
    <property type="match status" value="2"/>
</dbReference>
<evidence type="ECO:0000313" key="8">
    <source>
        <dbReference type="EMBL" id="GKT29009.1"/>
    </source>
</evidence>
<reference evidence="8" key="1">
    <citation type="submission" date="2022-03" db="EMBL/GenBank/DDBJ databases">
        <title>Draft genome sequence of Aduncisulcus paluster, a free-living microaerophilic Fornicata.</title>
        <authorList>
            <person name="Yuyama I."/>
            <person name="Kume K."/>
            <person name="Tamura T."/>
            <person name="Inagaki Y."/>
            <person name="Hashimoto T."/>
        </authorList>
    </citation>
    <scope>NUCLEOTIDE SEQUENCE</scope>
    <source>
        <strain evidence="8">NY0171</strain>
    </source>
</reference>
<evidence type="ECO:0000256" key="2">
    <source>
        <dbReference type="ARBA" id="ARBA00004442"/>
    </source>
</evidence>
<name>A0ABQ5K8W7_9EUKA</name>
<evidence type="ECO:0000256" key="1">
    <source>
        <dbReference type="ARBA" id="ARBA00004196"/>
    </source>
</evidence>
<dbReference type="InterPro" id="IPR003368">
    <property type="entry name" value="POMP_repeat"/>
</dbReference>
<keyword evidence="9" id="KW-1185">Reference proteome</keyword>
<dbReference type="InterPro" id="IPR006626">
    <property type="entry name" value="PbH1"/>
</dbReference>
<dbReference type="Proteomes" id="UP001057375">
    <property type="component" value="Unassembled WGS sequence"/>
</dbReference>
<organism evidence="8 9">
    <name type="scientific">Aduncisulcus paluster</name>
    <dbReference type="NCBI Taxonomy" id="2918883"/>
    <lineage>
        <taxon>Eukaryota</taxon>
        <taxon>Metamonada</taxon>
        <taxon>Carpediemonas-like organisms</taxon>
        <taxon>Aduncisulcus</taxon>
    </lineage>
</organism>
<evidence type="ECO:0000256" key="5">
    <source>
        <dbReference type="ARBA" id="ARBA00022729"/>
    </source>
</evidence>
<evidence type="ECO:0000256" key="4">
    <source>
        <dbReference type="ARBA" id="ARBA00022525"/>
    </source>
</evidence>
<keyword evidence="7" id="KW-0998">Cell outer membrane</keyword>
<sequence length="429" mass="44433">MNEFSNITLGSHSMFECTQFKSYFGGYTNIVKTADSGDCPGGAVACVIGTGEESIALEYGEFSNCTSVGSGAVFHLENAGSITFTYSAFEDNECTGGDGGALYLQDVAKPKFVNVTCDGNTAAGNGGCMYVNEQTVGAENFTLDNGYFTNNTASAGNGGAIYISGEASSGNQQQITLEGLTFSRNSASGDGGALYVTEYTEFVFYEVYATANHADGNGGVLSSDCEEVILQEVTFDNNSAGGNGGCLDTDGVTAFEVIAGQFDHNSAGGKGGDFHFTLTMSLLMNPDYMILDAEFSGSSAGSDGGSIYLTVPFVNISGCSFTNCSSGGSGGAVYLTKPKGVFSSSYTQLDLSGTEFKNCSAVQYAGGLYTEYLIVDLQTAASPCTFNQCTCGAGGCGMMAEDIELASWVGEITQDVLYEFNSCGLSSTP</sequence>
<accession>A0ABQ5K8W7</accession>
<comment type="subcellular location">
    <subcellularLocation>
        <location evidence="1">Cell envelope</location>
    </subcellularLocation>
    <subcellularLocation>
        <location evidence="2">Cell outer membrane</location>
    </subcellularLocation>
    <subcellularLocation>
        <location evidence="3">Secreted</location>
    </subcellularLocation>
</comment>
<evidence type="ECO:0000256" key="3">
    <source>
        <dbReference type="ARBA" id="ARBA00004613"/>
    </source>
</evidence>
<keyword evidence="6" id="KW-0472">Membrane</keyword>